<name>A0A9W4XWP7_9PLEO</name>
<feature type="region of interest" description="Disordered" evidence="1">
    <location>
        <begin position="426"/>
        <end position="470"/>
    </location>
</feature>
<comment type="caution">
    <text evidence="2">The sequence shown here is derived from an EMBL/GenBank/DDBJ whole genome shotgun (WGS) entry which is preliminary data.</text>
</comment>
<sequence>MSAMATETLVTFLFECPARARTIELLGSWDNFTKPYHLQRDRRRGHGIWSGCYTFQDIICDGDLDNLGQKRTGALKMGGTYWYYYKVDDEESHNPSEPTTTSCPLLPGQKLNVLEVPLEARSRSSSEESGAFTRNPQDKFLTPVPPKPMPSPRLGDFCKEKYSVPMQNYGPPRSATLPPTSHPSPANLKQHARSASTSPSMSSTAVFSDFKGLKEKLTQKKAAHARSSSARDLEIGAPTLISTTAEEMNLIPLAALQPLPTSPYSIESEASSSFVTPATANLRAFSPLRSHPVKDVEIASVTRPRSRSYTAEATTQQILLKPILNRVQSAETQRPAVSHNEPWTDSPKPSYLQNNDTSPGFMLAPAPAPPLQRPSIPSTISARPTSSHGGNRSSTLRKAPLDKDKKLPPLPRFLVPAPLFACNEALSPKPSLHSESEVEEKPQSSEPEEQTQHVHDSPTPPTDWNSHFSLWSSDSLSSGSPTVDDDAVNSPTLSALTSEFSDWESPKKLSGRFSGDSFTTSPGRKAAAVYQHDGDLDAEPPASDVIPAPKLDSIRLSSFEPGLFLDIQYEESGPRRQAACFGFGFQGYKLPEDETNSKGTLTQSSLQSGPQIQHNRGSSASGFAKLMDEFGFLGESVV</sequence>
<evidence type="ECO:0000313" key="3">
    <source>
        <dbReference type="Proteomes" id="UP001152607"/>
    </source>
</evidence>
<feature type="compositionally biased region" description="Basic and acidic residues" evidence="1">
    <location>
        <begin position="432"/>
        <end position="443"/>
    </location>
</feature>
<evidence type="ECO:0000313" key="2">
    <source>
        <dbReference type="EMBL" id="CAI6336367.1"/>
    </source>
</evidence>
<feature type="region of interest" description="Disordered" evidence="1">
    <location>
        <begin position="594"/>
        <end position="618"/>
    </location>
</feature>
<gene>
    <name evidence="2" type="ORF">PDIGIT_LOCUS9465</name>
</gene>
<feature type="region of interest" description="Disordered" evidence="1">
    <location>
        <begin position="330"/>
        <end position="409"/>
    </location>
</feature>
<accession>A0A9W4XWP7</accession>
<keyword evidence="3" id="KW-1185">Reference proteome</keyword>
<dbReference type="Proteomes" id="UP001152607">
    <property type="component" value="Unassembled WGS sequence"/>
</dbReference>
<proteinExistence type="predicted"/>
<dbReference type="EMBL" id="CAOQHR010000006">
    <property type="protein sequence ID" value="CAI6336367.1"/>
    <property type="molecule type" value="Genomic_DNA"/>
</dbReference>
<reference evidence="2" key="1">
    <citation type="submission" date="2023-01" db="EMBL/GenBank/DDBJ databases">
        <authorList>
            <person name="Van Ghelder C."/>
            <person name="Rancurel C."/>
        </authorList>
    </citation>
    <scope>NUCLEOTIDE SEQUENCE</scope>
    <source>
        <strain evidence="2">CNCM I-4278</strain>
    </source>
</reference>
<evidence type="ECO:0000256" key="1">
    <source>
        <dbReference type="SAM" id="MobiDB-lite"/>
    </source>
</evidence>
<dbReference type="OrthoDB" id="5422351at2759"/>
<dbReference type="Gene3D" id="2.60.40.10">
    <property type="entry name" value="Immunoglobulins"/>
    <property type="match status" value="1"/>
</dbReference>
<feature type="compositionally biased region" description="Polar residues" evidence="1">
    <location>
        <begin position="375"/>
        <end position="394"/>
    </location>
</feature>
<organism evidence="2 3">
    <name type="scientific">Periconia digitata</name>
    <dbReference type="NCBI Taxonomy" id="1303443"/>
    <lineage>
        <taxon>Eukaryota</taxon>
        <taxon>Fungi</taxon>
        <taxon>Dikarya</taxon>
        <taxon>Ascomycota</taxon>
        <taxon>Pezizomycotina</taxon>
        <taxon>Dothideomycetes</taxon>
        <taxon>Pleosporomycetidae</taxon>
        <taxon>Pleosporales</taxon>
        <taxon>Massarineae</taxon>
        <taxon>Periconiaceae</taxon>
        <taxon>Periconia</taxon>
    </lineage>
</organism>
<dbReference type="PANTHER" id="PTHR40625:SF1">
    <property type="entry name" value="AMP-ACTIVATED PROTEIN KINASE GLYCOGEN-BINDING DOMAIN-CONTAINING PROTEIN"/>
    <property type="match status" value="1"/>
</dbReference>
<feature type="compositionally biased region" description="Low complexity" evidence="1">
    <location>
        <begin position="194"/>
        <end position="204"/>
    </location>
</feature>
<dbReference type="InterPro" id="IPR013783">
    <property type="entry name" value="Ig-like_fold"/>
</dbReference>
<dbReference type="AlphaFoldDB" id="A0A9W4XWP7"/>
<dbReference type="PANTHER" id="PTHR40625">
    <property type="entry name" value="GTP-BINDING PROTEIN ESDC-RELATED"/>
    <property type="match status" value="1"/>
</dbReference>
<feature type="compositionally biased region" description="Polar residues" evidence="1">
    <location>
        <begin position="597"/>
        <end position="618"/>
    </location>
</feature>
<protein>
    <submittedName>
        <fullName evidence="2">Uncharacterized protein</fullName>
    </submittedName>
</protein>
<feature type="region of interest" description="Disordered" evidence="1">
    <location>
        <begin position="119"/>
        <end position="204"/>
    </location>
</feature>
<feature type="region of interest" description="Disordered" evidence="1">
    <location>
        <begin position="499"/>
        <end position="522"/>
    </location>
</feature>